<proteinExistence type="predicted"/>
<evidence type="ECO:0000313" key="3">
    <source>
        <dbReference type="Proteomes" id="UP000721920"/>
    </source>
</evidence>
<dbReference type="EMBL" id="DYXN01000065">
    <property type="protein sequence ID" value="HJE86783.1"/>
    <property type="molecule type" value="Genomic_DNA"/>
</dbReference>
<evidence type="ECO:0000259" key="1">
    <source>
        <dbReference type="PROSITE" id="PS50943"/>
    </source>
</evidence>
<dbReference type="Gene3D" id="1.10.260.40">
    <property type="entry name" value="lambda repressor-like DNA-binding domains"/>
    <property type="match status" value="1"/>
</dbReference>
<accession>A0A921JW86</accession>
<evidence type="ECO:0000313" key="2">
    <source>
        <dbReference type="EMBL" id="HJE86783.1"/>
    </source>
</evidence>
<reference evidence="2" key="2">
    <citation type="submission" date="2021-09" db="EMBL/GenBank/DDBJ databases">
        <authorList>
            <person name="Gilroy R."/>
        </authorList>
    </citation>
    <scope>NUCLEOTIDE SEQUENCE</scope>
    <source>
        <strain evidence="2">CHK173-2145</strain>
    </source>
</reference>
<protein>
    <submittedName>
        <fullName evidence="2">Helix-turn-helix domain-containing protein</fullName>
    </submittedName>
</protein>
<sequence>MDLGQQIRLAREQQAMTQAYVAQQLAVAPATIDCWEGGVTAPTPENLCQLERLLMTPLLTRPDATITADRPTRRHQQWWLHMRTRKNT</sequence>
<dbReference type="Proteomes" id="UP000721920">
    <property type="component" value="Unassembled WGS sequence"/>
</dbReference>
<reference evidence="2" key="1">
    <citation type="journal article" date="2021" name="PeerJ">
        <title>Extensive microbial diversity within the chicken gut microbiome revealed by metagenomics and culture.</title>
        <authorList>
            <person name="Gilroy R."/>
            <person name="Ravi A."/>
            <person name="Getino M."/>
            <person name="Pursley I."/>
            <person name="Horton D.L."/>
            <person name="Alikhan N.F."/>
            <person name="Baker D."/>
            <person name="Gharbi K."/>
            <person name="Hall N."/>
            <person name="Watson M."/>
            <person name="Adriaenssens E.M."/>
            <person name="Foster-Nyarko E."/>
            <person name="Jarju S."/>
            <person name="Secka A."/>
            <person name="Antonio M."/>
            <person name="Oren A."/>
            <person name="Chaudhuri R.R."/>
            <person name="La Ragione R."/>
            <person name="Hildebrand F."/>
            <person name="Pallen M.J."/>
        </authorList>
    </citation>
    <scope>NUCLEOTIDE SEQUENCE</scope>
    <source>
        <strain evidence="2">CHK173-2145</strain>
    </source>
</reference>
<dbReference type="InterPro" id="IPR010982">
    <property type="entry name" value="Lambda_DNA-bd_dom_sf"/>
</dbReference>
<dbReference type="CDD" id="cd00093">
    <property type="entry name" value="HTH_XRE"/>
    <property type="match status" value="1"/>
</dbReference>
<dbReference type="GO" id="GO:0003677">
    <property type="term" value="F:DNA binding"/>
    <property type="evidence" value="ECO:0007669"/>
    <property type="project" value="InterPro"/>
</dbReference>
<dbReference type="AlphaFoldDB" id="A0A921JW86"/>
<organism evidence="2 3">
    <name type="scientific">Levilactobacillus hammesii</name>
    <dbReference type="NCBI Taxonomy" id="267633"/>
    <lineage>
        <taxon>Bacteria</taxon>
        <taxon>Bacillati</taxon>
        <taxon>Bacillota</taxon>
        <taxon>Bacilli</taxon>
        <taxon>Lactobacillales</taxon>
        <taxon>Lactobacillaceae</taxon>
        <taxon>Levilactobacillus</taxon>
    </lineage>
</organism>
<dbReference type="SUPFAM" id="SSF47413">
    <property type="entry name" value="lambda repressor-like DNA-binding domains"/>
    <property type="match status" value="1"/>
</dbReference>
<dbReference type="Pfam" id="PF01381">
    <property type="entry name" value="HTH_3"/>
    <property type="match status" value="1"/>
</dbReference>
<name>A0A921JW86_9LACO</name>
<dbReference type="PROSITE" id="PS50943">
    <property type="entry name" value="HTH_CROC1"/>
    <property type="match status" value="1"/>
</dbReference>
<comment type="caution">
    <text evidence="2">The sequence shown here is derived from an EMBL/GenBank/DDBJ whole genome shotgun (WGS) entry which is preliminary data.</text>
</comment>
<gene>
    <name evidence="2" type="ORF">K8U88_04265</name>
</gene>
<dbReference type="InterPro" id="IPR001387">
    <property type="entry name" value="Cro/C1-type_HTH"/>
</dbReference>
<feature type="domain" description="HTH cro/C1-type" evidence="1">
    <location>
        <begin position="7"/>
        <end position="61"/>
    </location>
</feature>
<dbReference type="SMART" id="SM00530">
    <property type="entry name" value="HTH_XRE"/>
    <property type="match status" value="1"/>
</dbReference>